<feature type="signal peptide" evidence="1">
    <location>
        <begin position="1"/>
        <end position="22"/>
    </location>
</feature>
<dbReference type="AlphaFoldDB" id="A0A0B7MM30"/>
<dbReference type="EMBL" id="LN718781">
    <property type="protein sequence ID" value="CEP06856.1"/>
    <property type="molecule type" value="Genomic_DNA"/>
</dbReference>
<evidence type="ECO:0000259" key="2">
    <source>
        <dbReference type="PROSITE" id="PS50994"/>
    </source>
</evidence>
<dbReference type="InterPro" id="IPR050951">
    <property type="entry name" value="Retrovirus_Pol_polyprotein"/>
</dbReference>
<protein>
    <recommendedName>
        <fullName evidence="2">Integrase catalytic domain-containing protein</fullName>
    </recommendedName>
</protein>
<evidence type="ECO:0000313" key="3">
    <source>
        <dbReference type="EMBL" id="CEP06856.1"/>
    </source>
</evidence>
<proteinExistence type="predicted"/>
<organism evidence="3 4">
    <name type="scientific">Parasitella parasitica</name>
    <dbReference type="NCBI Taxonomy" id="35722"/>
    <lineage>
        <taxon>Eukaryota</taxon>
        <taxon>Fungi</taxon>
        <taxon>Fungi incertae sedis</taxon>
        <taxon>Mucoromycota</taxon>
        <taxon>Mucoromycotina</taxon>
        <taxon>Mucoromycetes</taxon>
        <taxon>Mucorales</taxon>
        <taxon>Mucorineae</taxon>
        <taxon>Mucoraceae</taxon>
        <taxon>Parasitella</taxon>
    </lineage>
</organism>
<dbReference type="PANTHER" id="PTHR37984">
    <property type="entry name" value="PROTEIN CBG26694"/>
    <property type="match status" value="1"/>
</dbReference>
<dbReference type="PROSITE" id="PS50994">
    <property type="entry name" value="INTEGRASE"/>
    <property type="match status" value="1"/>
</dbReference>
<dbReference type="GO" id="GO:0003676">
    <property type="term" value="F:nucleic acid binding"/>
    <property type="evidence" value="ECO:0007669"/>
    <property type="project" value="InterPro"/>
</dbReference>
<name>A0A0B7MM30_9FUNG</name>
<dbReference type="Proteomes" id="UP000054107">
    <property type="component" value="Unassembled WGS sequence"/>
</dbReference>
<dbReference type="Gene3D" id="1.10.340.70">
    <property type="match status" value="1"/>
</dbReference>
<dbReference type="Pfam" id="PF00665">
    <property type="entry name" value="rve"/>
    <property type="match status" value="1"/>
</dbReference>
<keyword evidence="4" id="KW-1185">Reference proteome</keyword>
<dbReference type="OrthoDB" id="5592268at2759"/>
<dbReference type="GO" id="GO:0015074">
    <property type="term" value="P:DNA integration"/>
    <property type="evidence" value="ECO:0007669"/>
    <property type="project" value="InterPro"/>
</dbReference>
<dbReference type="InterPro" id="IPR001584">
    <property type="entry name" value="Integrase_cat-core"/>
</dbReference>
<evidence type="ECO:0000313" key="4">
    <source>
        <dbReference type="Proteomes" id="UP000054107"/>
    </source>
</evidence>
<sequence>MKFAWFLSLYYYILNGSYPTDASKVIKQKIRRHAANLEIRGEALVEKKTGKEVLHDANVRKVLLRLHEENHLGPVNLHKQAKMHFVFFTGSLSNICKAICTECITCQMRARVKVSRTQKARPIPTPGKLNYCWGVDAVGPLPATSKGEKYILTGVEFLSRWPVAKAVTEISEETTCEFYFSEIVSRWGVCNFILSDRGSNFDSRYTKAFLQQLGCKAITTTAYRPNSNGQSERLNQTLCRTIAKLARDKNDIIEWSKYIPQALMVIRSMENITSGYSPAQLVYGQHMITPATWSAPIYGYVEGEYEEDLARRVEYVTEDLQKMREESRIRSDNAKAKYAAQYNKRVHVTEPFKIGEQVLLKEFVTESKFADKWRGPYVVIRREKNVYYLDGPNKARIKKGVNADALKPFSATKTMVPDVTTANAYEYFKTWVEAKSQ</sequence>
<dbReference type="Gene3D" id="3.30.420.10">
    <property type="entry name" value="Ribonuclease H-like superfamily/Ribonuclease H"/>
    <property type="match status" value="1"/>
</dbReference>
<gene>
    <name evidence="3" type="primary">PARPA_00108.1 scaffold 308</name>
</gene>
<reference evidence="3 4" key="1">
    <citation type="submission" date="2014-09" db="EMBL/GenBank/DDBJ databases">
        <authorList>
            <person name="Ellenberger Sabrina"/>
        </authorList>
    </citation>
    <scope>NUCLEOTIDE SEQUENCE [LARGE SCALE GENOMIC DNA]</scope>
    <source>
        <strain evidence="3 4">CBS 412.66</strain>
    </source>
</reference>
<feature type="domain" description="Integrase catalytic" evidence="2">
    <location>
        <begin position="118"/>
        <end position="286"/>
    </location>
</feature>
<dbReference type="InterPro" id="IPR036397">
    <property type="entry name" value="RNaseH_sf"/>
</dbReference>
<dbReference type="STRING" id="35722.A0A0B7MM30"/>
<evidence type="ECO:0000256" key="1">
    <source>
        <dbReference type="SAM" id="SignalP"/>
    </source>
</evidence>
<feature type="chain" id="PRO_5002120910" description="Integrase catalytic domain-containing protein" evidence="1">
    <location>
        <begin position="23"/>
        <end position="437"/>
    </location>
</feature>
<dbReference type="InterPro" id="IPR012337">
    <property type="entry name" value="RNaseH-like_sf"/>
</dbReference>
<keyword evidence="1" id="KW-0732">Signal</keyword>
<accession>A0A0B7MM30</accession>
<dbReference type="PANTHER" id="PTHR37984:SF5">
    <property type="entry name" value="PROTEIN NYNRIN-LIKE"/>
    <property type="match status" value="1"/>
</dbReference>
<dbReference type="SUPFAM" id="SSF53098">
    <property type="entry name" value="Ribonuclease H-like"/>
    <property type="match status" value="1"/>
</dbReference>
<dbReference type="GO" id="GO:0005634">
    <property type="term" value="C:nucleus"/>
    <property type="evidence" value="ECO:0007669"/>
    <property type="project" value="UniProtKB-ARBA"/>
</dbReference>